<evidence type="ECO:0000313" key="1">
    <source>
        <dbReference type="EMBL" id="WVZ78462.1"/>
    </source>
</evidence>
<sequence>MTRIHERRNATSAYSCTRGGPSIQVTFWPAQPPCVPYLSVYSHGREGTTEPVVMATKDDLFLLRVVLCPRSAALNPRRTRVWDTKTALMCQEKERVVGGEAGTMGWVDLEQGILFCDVLCKEPRLCSATSHCQHGSTLTVSCQTSSSEPGTSPSSVVAASSSMLSSNSTLYLLHSLPGTTLQMVGQWPHGAGRLLPILLRRRRRNGNRNAWLMLRTSLSSKTAQRGVLNCFLRFLTIKARLCWPWRETSHGSSHT</sequence>
<evidence type="ECO:0000313" key="2">
    <source>
        <dbReference type="Proteomes" id="UP001341281"/>
    </source>
</evidence>
<name>A0AAQ3WXV3_PASNO</name>
<proteinExistence type="predicted"/>
<keyword evidence="2" id="KW-1185">Reference proteome</keyword>
<dbReference type="Proteomes" id="UP001341281">
    <property type="component" value="Chromosome 06"/>
</dbReference>
<dbReference type="AlphaFoldDB" id="A0AAQ3WXV3"/>
<protein>
    <recommendedName>
        <fullName evidence="3">DUF1618 domain-containing protein</fullName>
    </recommendedName>
</protein>
<dbReference type="PANTHER" id="PTHR33074">
    <property type="entry name" value="EXPRESSED PROTEIN-RELATED"/>
    <property type="match status" value="1"/>
</dbReference>
<gene>
    <name evidence="1" type="ORF">U9M48_026168</name>
</gene>
<accession>A0AAQ3WXV3</accession>
<dbReference type="EMBL" id="CP144750">
    <property type="protein sequence ID" value="WVZ78462.1"/>
    <property type="molecule type" value="Genomic_DNA"/>
</dbReference>
<organism evidence="1 2">
    <name type="scientific">Paspalum notatum var. saurae</name>
    <dbReference type="NCBI Taxonomy" id="547442"/>
    <lineage>
        <taxon>Eukaryota</taxon>
        <taxon>Viridiplantae</taxon>
        <taxon>Streptophyta</taxon>
        <taxon>Embryophyta</taxon>
        <taxon>Tracheophyta</taxon>
        <taxon>Spermatophyta</taxon>
        <taxon>Magnoliopsida</taxon>
        <taxon>Liliopsida</taxon>
        <taxon>Poales</taxon>
        <taxon>Poaceae</taxon>
        <taxon>PACMAD clade</taxon>
        <taxon>Panicoideae</taxon>
        <taxon>Andropogonodae</taxon>
        <taxon>Paspaleae</taxon>
        <taxon>Paspalinae</taxon>
        <taxon>Paspalum</taxon>
    </lineage>
</organism>
<evidence type="ECO:0008006" key="3">
    <source>
        <dbReference type="Google" id="ProtNLM"/>
    </source>
</evidence>
<reference evidence="1 2" key="1">
    <citation type="submission" date="2024-02" db="EMBL/GenBank/DDBJ databases">
        <title>High-quality chromosome-scale genome assembly of Pensacola bahiagrass (Paspalum notatum Flugge var. saurae).</title>
        <authorList>
            <person name="Vega J.M."/>
            <person name="Podio M."/>
            <person name="Orjuela J."/>
            <person name="Siena L.A."/>
            <person name="Pessino S.C."/>
            <person name="Combes M.C."/>
            <person name="Mariac C."/>
            <person name="Albertini E."/>
            <person name="Pupilli F."/>
            <person name="Ortiz J.P.A."/>
            <person name="Leblanc O."/>
        </authorList>
    </citation>
    <scope>NUCLEOTIDE SEQUENCE [LARGE SCALE GENOMIC DNA]</scope>
    <source>
        <strain evidence="1">R1</strain>
        <tissue evidence="1">Leaf</tissue>
    </source>
</reference>